<evidence type="ECO:0000256" key="1">
    <source>
        <dbReference type="SAM" id="Phobius"/>
    </source>
</evidence>
<organism evidence="2 3">
    <name type="scientific">Candidatus Portnoybacteria bacterium CG06_land_8_20_14_3_00_39_12</name>
    <dbReference type="NCBI Taxonomy" id="1974809"/>
    <lineage>
        <taxon>Bacteria</taxon>
        <taxon>Candidatus Portnoyibacteriota</taxon>
    </lineage>
</organism>
<name>A0A2M7AXZ1_9BACT</name>
<reference evidence="3" key="1">
    <citation type="submission" date="2017-09" db="EMBL/GenBank/DDBJ databases">
        <title>Depth-based differentiation of microbial function through sediment-hosted aquifers and enrichment of novel symbionts in the deep terrestrial subsurface.</title>
        <authorList>
            <person name="Probst A.J."/>
            <person name="Ladd B."/>
            <person name="Jarett J.K."/>
            <person name="Geller-Mcgrath D.E."/>
            <person name="Sieber C.M.K."/>
            <person name="Emerson J.B."/>
            <person name="Anantharaman K."/>
            <person name="Thomas B.C."/>
            <person name="Malmstrom R."/>
            <person name="Stieglmeier M."/>
            <person name="Klingl A."/>
            <person name="Woyke T."/>
            <person name="Ryan C.M."/>
            <person name="Banfield J.F."/>
        </authorList>
    </citation>
    <scope>NUCLEOTIDE SEQUENCE [LARGE SCALE GENOMIC DNA]</scope>
</reference>
<accession>A0A2M7AXZ1</accession>
<keyword evidence="1" id="KW-1133">Transmembrane helix</keyword>
<evidence type="ECO:0000313" key="3">
    <source>
        <dbReference type="Proteomes" id="UP000228775"/>
    </source>
</evidence>
<feature type="transmembrane region" description="Helical" evidence="1">
    <location>
        <begin position="77"/>
        <end position="103"/>
    </location>
</feature>
<gene>
    <name evidence="2" type="ORF">COS76_00470</name>
</gene>
<dbReference type="Proteomes" id="UP000228775">
    <property type="component" value="Unassembled WGS sequence"/>
</dbReference>
<feature type="transmembrane region" description="Helical" evidence="1">
    <location>
        <begin position="39"/>
        <end position="65"/>
    </location>
</feature>
<keyword evidence="1" id="KW-0472">Membrane</keyword>
<comment type="caution">
    <text evidence="2">The sequence shown here is derived from an EMBL/GenBank/DDBJ whole genome shotgun (WGS) entry which is preliminary data.</text>
</comment>
<dbReference type="EMBL" id="PEVY01000009">
    <property type="protein sequence ID" value="PIU75492.1"/>
    <property type="molecule type" value="Genomic_DNA"/>
</dbReference>
<feature type="transmembrane region" description="Helical" evidence="1">
    <location>
        <begin position="12"/>
        <end position="33"/>
    </location>
</feature>
<keyword evidence="1" id="KW-0812">Transmembrane</keyword>
<sequence>MFKKITPEKKIIVSLCLAIVSILPVVFLFLYFFSPWGRIFKIFGNILVTFPLHLLGILTSSSGVIFGIQGLKSTKKFLATISITFAIVNLFLLIISLYVYVLIFEIGQR</sequence>
<protein>
    <submittedName>
        <fullName evidence="2">Uncharacterized protein</fullName>
    </submittedName>
</protein>
<evidence type="ECO:0000313" key="2">
    <source>
        <dbReference type="EMBL" id="PIU75492.1"/>
    </source>
</evidence>
<proteinExistence type="predicted"/>
<dbReference type="AlphaFoldDB" id="A0A2M7AXZ1"/>